<comment type="caution">
    <text evidence="2">The sequence shown here is derived from an EMBL/GenBank/DDBJ whole genome shotgun (WGS) entry which is preliminary data.</text>
</comment>
<dbReference type="EMBL" id="BKCJ011332056">
    <property type="protein sequence ID" value="GFD21756.1"/>
    <property type="molecule type" value="Genomic_DNA"/>
</dbReference>
<feature type="non-terminal residue" evidence="2">
    <location>
        <position position="1"/>
    </location>
</feature>
<sequence length="123" mass="13934">STLTIIYQRLLDFENDVKTLKNVDHSSAIRAAIKFEVLTIVKEYLRTSLDDTLHKSILADEDAMDKGVADIQKKRKPDDVDRDEDPLARPDQWLKTRKTGKDTKQSKKAKSTGTCKGTTKSQL</sequence>
<feature type="region of interest" description="Disordered" evidence="1">
    <location>
        <begin position="66"/>
        <end position="123"/>
    </location>
</feature>
<protein>
    <submittedName>
        <fullName evidence="2">Uncharacterized protein</fullName>
    </submittedName>
</protein>
<reference evidence="2" key="1">
    <citation type="journal article" date="2019" name="Sci. Rep.">
        <title>Draft genome of Tanacetum cinerariifolium, the natural source of mosquito coil.</title>
        <authorList>
            <person name="Yamashiro T."/>
            <person name="Shiraishi A."/>
            <person name="Satake H."/>
            <person name="Nakayama K."/>
        </authorList>
    </citation>
    <scope>NUCLEOTIDE SEQUENCE</scope>
</reference>
<feature type="compositionally biased region" description="Low complexity" evidence="1">
    <location>
        <begin position="111"/>
        <end position="123"/>
    </location>
</feature>
<feature type="compositionally biased region" description="Basic and acidic residues" evidence="1">
    <location>
        <begin position="66"/>
        <end position="105"/>
    </location>
</feature>
<name>A0A699UK81_TANCI</name>
<feature type="non-terminal residue" evidence="2">
    <location>
        <position position="123"/>
    </location>
</feature>
<evidence type="ECO:0000256" key="1">
    <source>
        <dbReference type="SAM" id="MobiDB-lite"/>
    </source>
</evidence>
<organism evidence="2">
    <name type="scientific">Tanacetum cinerariifolium</name>
    <name type="common">Dalmatian daisy</name>
    <name type="synonym">Chrysanthemum cinerariifolium</name>
    <dbReference type="NCBI Taxonomy" id="118510"/>
    <lineage>
        <taxon>Eukaryota</taxon>
        <taxon>Viridiplantae</taxon>
        <taxon>Streptophyta</taxon>
        <taxon>Embryophyta</taxon>
        <taxon>Tracheophyta</taxon>
        <taxon>Spermatophyta</taxon>
        <taxon>Magnoliopsida</taxon>
        <taxon>eudicotyledons</taxon>
        <taxon>Gunneridae</taxon>
        <taxon>Pentapetalae</taxon>
        <taxon>asterids</taxon>
        <taxon>campanulids</taxon>
        <taxon>Asterales</taxon>
        <taxon>Asteraceae</taxon>
        <taxon>Asteroideae</taxon>
        <taxon>Anthemideae</taxon>
        <taxon>Anthemidinae</taxon>
        <taxon>Tanacetum</taxon>
    </lineage>
</organism>
<evidence type="ECO:0000313" key="2">
    <source>
        <dbReference type="EMBL" id="GFD21756.1"/>
    </source>
</evidence>
<dbReference type="AlphaFoldDB" id="A0A699UK81"/>
<accession>A0A699UK81</accession>
<proteinExistence type="predicted"/>
<gene>
    <name evidence="2" type="ORF">Tci_893725</name>
</gene>